<keyword evidence="18" id="KW-1185">Reference proteome</keyword>
<keyword evidence="10 19" id="KW-0347">Helicase</keyword>
<dbReference type="Pfam" id="PF00567">
    <property type="entry name" value="TUDOR"/>
    <property type="match status" value="1"/>
</dbReference>
<dbReference type="PROSITE" id="PS51194">
    <property type="entry name" value="HELICASE_CTER"/>
    <property type="match status" value="1"/>
</dbReference>
<dbReference type="GO" id="GO:0016787">
    <property type="term" value="F:hydrolase activity"/>
    <property type="evidence" value="ECO:0007669"/>
    <property type="project" value="UniProtKB-KW"/>
</dbReference>
<evidence type="ECO:0000256" key="2">
    <source>
        <dbReference type="ARBA" id="ARBA00008792"/>
    </source>
</evidence>
<dbReference type="PANTHER" id="PTHR18934">
    <property type="entry name" value="ATP-DEPENDENT RNA HELICASE"/>
    <property type="match status" value="1"/>
</dbReference>
<dbReference type="GO" id="GO:0051321">
    <property type="term" value="P:meiotic cell cycle"/>
    <property type="evidence" value="ECO:0007669"/>
    <property type="project" value="UniProtKB-KW"/>
</dbReference>
<evidence type="ECO:0000256" key="5">
    <source>
        <dbReference type="ARBA" id="ARBA00022473"/>
    </source>
</evidence>
<protein>
    <recommendedName>
        <fullName evidence="4">Probable ATP-dependent RNA helicase spindle-E</fullName>
        <ecNumber evidence="3">3.6.4.13</ecNumber>
    </recommendedName>
</protein>
<evidence type="ECO:0000256" key="4">
    <source>
        <dbReference type="ARBA" id="ARBA00013352"/>
    </source>
</evidence>
<sequence>MAMGLDCDVTPRRDMEKVKYVKNYTEKEAEEYLKFMDSTSENSKAKHECKAVTQEQKELYNQNLAKSYRKCDFTYEPKSNLSILSMKNTILSMIEANSVTVIQGPTGCGKTTQIPQLLLDANIKKRLHCNIIVTQPRRIAAISIAKRVSQEGRWPLGSVVGYRVGMKQETSSDTRLTYCTTEILLQQLIKKKHMLDYTHVILDEIHERDQEMDFLLLIVKKLLQTNSSLVKVILMSATIDVKKFAEYFSTRVGNKLVPAPVIEILEKGCFETHTYYLDELKDLGAIPEVLPAEPKVTKSMIKFCAKMIIAFDQIDQINHDGKGKGGEARHTVLVFLPGIYEIEELYAFLSSKCHEDRSWDLVMLHSMISSDEQQRVFYKAPARHRRIILSTNIAESSITVPDVKYVIDFCLVKVIAVDPISNYQSLRLDWASKASCVQRGGRAGRVMDGRVYRLVPRTFYRIVLDDEGTPAMLRAPLANVVLRAKIFDDGDPRSLLALSLDPPGLQNLRGTILQLKESGAMMNDHQPFDGQLTDMGRIMALLPLDIQITKLIMLGHIFGILRDGVVLGASMALKDTFVQGECRGSSVSHYSTKKRWARESDSDCIASLNVYKMWQNEKANRRFTSYDTEKQWARRNGVQLRTLRELDVLVNEITRRLTRLGVKETVGVRKVIWEGRERDFILQVILAGAFYPNYFVKRSLNVETREDNVGRNLNALDPLKTVCMRGWPMKQPGYLYAKRLQEIFSQHHGVPAERITISFDGSSRVYVQYREKWTTDESLCRISDFVYTSVKMRHCEIPIKIGLLNATEAEKRSKDQGLDRFQRTVFFNKERQIRRSDCIRPKLPGLDVTFVPLSMQNIISPGYFWATLDDEDTRKSMRWIESALNTRPLREFRFPPTGRKTVVAAPMERNDSPATYHRATVEKYSAEIADVFLIDHGRISRVRTGDLRVIDDVEITKLPSLAFRCALASVRPSPNGNSQGQWSRVSRDCFESQIHRSKEIFGQIYSVADSIVNLELIVIDKKGEKLNMNAYLIEEGHATSRKESFLSKYNHDLRTELDIVGAMLPEERSFYEERQYDEDNLSEYPCSPKEEDCDSWVQLHGPYSPLEIDMAQLTAAGRYKRVYVDNTSVNSVLLDENPDRSTRLLVAQSINRLSESDYLSLRNTTLLPNMPGLAALLVLIFAPRVELRCSPLATRYTEALCGLGPIDSCTGRGVFPDHDMKISFDVEISSDDLREINKLRHWMNVGMQLPRNSYDSDDDDDDGSEQMMNCQNHVKRALLELRDRRRRPQDPLEVVDSDQWNRYDESFFLHAAREEGEMYPLHKALKLREKDDQLEEMVKHLAELYRLSNADTRKVSNSSLACCKLCKMEMFGPLNLRCHLYSQQHIKNEESLQIPKRILREYCYHYY</sequence>
<dbReference type="GeneID" id="106742498"/>
<keyword evidence="11" id="KW-0067">ATP-binding</keyword>
<dbReference type="SMART" id="SM00487">
    <property type="entry name" value="DEXDc"/>
    <property type="match status" value="1"/>
</dbReference>
<keyword evidence="6" id="KW-0963">Cytoplasm</keyword>
<dbReference type="InterPro" id="IPR011545">
    <property type="entry name" value="DEAD/DEAH_box_helicase_dom"/>
</dbReference>
<evidence type="ECO:0000259" key="16">
    <source>
        <dbReference type="PROSITE" id="PS51192"/>
    </source>
</evidence>
<keyword evidence="9" id="KW-0378">Hydrolase</keyword>
<evidence type="ECO:0000256" key="10">
    <source>
        <dbReference type="ARBA" id="ARBA00022806"/>
    </source>
</evidence>
<keyword evidence="5" id="KW-0217">Developmental protein</keyword>
<dbReference type="Gene3D" id="2.40.50.90">
    <property type="match status" value="1"/>
</dbReference>
<dbReference type="EC" id="3.6.4.13" evidence="3"/>
<dbReference type="SMART" id="SM00490">
    <property type="entry name" value="HELICc"/>
    <property type="match status" value="1"/>
</dbReference>
<name>A0A6P3WY44_DINQU</name>
<dbReference type="InterPro" id="IPR035437">
    <property type="entry name" value="SNase_OB-fold_sf"/>
</dbReference>
<evidence type="ECO:0000256" key="6">
    <source>
        <dbReference type="ARBA" id="ARBA00022490"/>
    </source>
</evidence>
<dbReference type="Gene3D" id="1.20.120.1080">
    <property type="match status" value="1"/>
</dbReference>
<evidence type="ECO:0000256" key="12">
    <source>
        <dbReference type="ARBA" id="ARBA00022871"/>
    </source>
</evidence>
<dbReference type="Gene3D" id="3.40.50.300">
    <property type="entry name" value="P-loop containing nucleotide triphosphate hydrolases"/>
    <property type="match status" value="2"/>
</dbReference>
<keyword evidence="14" id="KW-0469">Meiosis</keyword>
<dbReference type="InterPro" id="IPR027417">
    <property type="entry name" value="P-loop_NTPase"/>
</dbReference>
<dbReference type="GO" id="GO:0003724">
    <property type="term" value="F:RNA helicase activity"/>
    <property type="evidence" value="ECO:0007669"/>
    <property type="project" value="UniProtKB-EC"/>
</dbReference>
<evidence type="ECO:0000256" key="11">
    <source>
        <dbReference type="ARBA" id="ARBA00022840"/>
    </source>
</evidence>
<evidence type="ECO:0000256" key="3">
    <source>
        <dbReference type="ARBA" id="ARBA00012552"/>
    </source>
</evidence>
<dbReference type="GO" id="GO:0005737">
    <property type="term" value="C:cytoplasm"/>
    <property type="evidence" value="ECO:0007669"/>
    <property type="project" value="UniProtKB-SubCell"/>
</dbReference>
<evidence type="ECO:0000256" key="9">
    <source>
        <dbReference type="ARBA" id="ARBA00022801"/>
    </source>
</evidence>
<feature type="domain" description="Helicase C-terminal" evidence="17">
    <location>
        <begin position="313"/>
        <end position="499"/>
    </location>
</feature>
<dbReference type="Pfam" id="PF00270">
    <property type="entry name" value="DEAD"/>
    <property type="match status" value="1"/>
</dbReference>
<dbReference type="SMART" id="SM00847">
    <property type="entry name" value="HA2"/>
    <property type="match status" value="1"/>
</dbReference>
<keyword evidence="8" id="KW-0221">Differentiation</keyword>
<gene>
    <name evidence="19" type="primary">LOC106742498</name>
</gene>
<evidence type="ECO:0000259" key="17">
    <source>
        <dbReference type="PROSITE" id="PS51194"/>
    </source>
</evidence>
<dbReference type="PROSITE" id="PS51192">
    <property type="entry name" value="HELICASE_ATP_BIND_1"/>
    <property type="match status" value="1"/>
</dbReference>
<dbReference type="RefSeq" id="XP_014470955.1">
    <property type="nucleotide sequence ID" value="XM_014615469.1"/>
</dbReference>
<keyword evidence="12" id="KW-0744">Spermatogenesis</keyword>
<dbReference type="InterPro" id="IPR001650">
    <property type="entry name" value="Helicase_C-like"/>
</dbReference>
<comment type="catalytic activity">
    <reaction evidence="15">
        <text>ATP + H2O = ADP + phosphate + H(+)</text>
        <dbReference type="Rhea" id="RHEA:13065"/>
        <dbReference type="ChEBI" id="CHEBI:15377"/>
        <dbReference type="ChEBI" id="CHEBI:15378"/>
        <dbReference type="ChEBI" id="CHEBI:30616"/>
        <dbReference type="ChEBI" id="CHEBI:43474"/>
        <dbReference type="ChEBI" id="CHEBI:456216"/>
        <dbReference type="EC" id="3.6.4.13"/>
    </reaction>
</comment>
<organism evidence="18 19">
    <name type="scientific">Dinoponera quadriceps</name>
    <name type="common">South American ant</name>
    <dbReference type="NCBI Taxonomy" id="609295"/>
    <lineage>
        <taxon>Eukaryota</taxon>
        <taxon>Metazoa</taxon>
        <taxon>Ecdysozoa</taxon>
        <taxon>Arthropoda</taxon>
        <taxon>Hexapoda</taxon>
        <taxon>Insecta</taxon>
        <taxon>Pterygota</taxon>
        <taxon>Neoptera</taxon>
        <taxon>Endopterygota</taxon>
        <taxon>Hymenoptera</taxon>
        <taxon>Apocrita</taxon>
        <taxon>Aculeata</taxon>
        <taxon>Formicoidea</taxon>
        <taxon>Formicidae</taxon>
        <taxon>Ponerinae</taxon>
        <taxon>Ponerini</taxon>
        <taxon>Dinoponera</taxon>
    </lineage>
</organism>
<feature type="domain" description="Helicase ATP-binding" evidence="16">
    <location>
        <begin position="91"/>
        <end position="257"/>
    </location>
</feature>
<dbReference type="KEGG" id="dqu:106742498"/>
<evidence type="ECO:0000256" key="14">
    <source>
        <dbReference type="ARBA" id="ARBA00023254"/>
    </source>
</evidence>
<dbReference type="GO" id="GO:0030154">
    <property type="term" value="P:cell differentiation"/>
    <property type="evidence" value="ECO:0007669"/>
    <property type="project" value="UniProtKB-KW"/>
</dbReference>
<dbReference type="Proteomes" id="UP000515204">
    <property type="component" value="Unplaced"/>
</dbReference>
<dbReference type="Pfam" id="PF00271">
    <property type="entry name" value="Helicase_C"/>
    <property type="match status" value="1"/>
</dbReference>
<evidence type="ECO:0000313" key="18">
    <source>
        <dbReference type="Proteomes" id="UP000515204"/>
    </source>
</evidence>
<dbReference type="SUPFAM" id="SSF63748">
    <property type="entry name" value="Tudor/PWWP/MBT"/>
    <property type="match status" value="1"/>
</dbReference>
<evidence type="ECO:0000313" key="19">
    <source>
        <dbReference type="RefSeq" id="XP_014470955.1"/>
    </source>
</evidence>
<reference evidence="19" key="1">
    <citation type="submission" date="2025-08" db="UniProtKB">
        <authorList>
            <consortium name="RefSeq"/>
        </authorList>
    </citation>
    <scope>IDENTIFICATION</scope>
</reference>
<accession>A0A6P3WY44</accession>
<dbReference type="CDD" id="cd18791">
    <property type="entry name" value="SF2_C_RHA"/>
    <property type="match status" value="1"/>
</dbReference>
<keyword evidence="13" id="KW-0943">RNA-mediated gene silencing</keyword>
<dbReference type="OrthoDB" id="66977at2759"/>
<dbReference type="InterPro" id="IPR007502">
    <property type="entry name" value="Helicase-assoc_dom"/>
</dbReference>
<dbReference type="PANTHER" id="PTHR18934:SF113">
    <property type="entry name" value="ATP-DEPENDENT RNA HELICASE TDRD9"/>
    <property type="match status" value="1"/>
</dbReference>
<dbReference type="GO" id="GO:0007283">
    <property type="term" value="P:spermatogenesis"/>
    <property type="evidence" value="ECO:0007669"/>
    <property type="project" value="UniProtKB-KW"/>
</dbReference>
<dbReference type="GO" id="GO:0005524">
    <property type="term" value="F:ATP binding"/>
    <property type="evidence" value="ECO:0007669"/>
    <property type="project" value="UniProtKB-KW"/>
</dbReference>
<dbReference type="GO" id="GO:0031047">
    <property type="term" value="P:regulatory ncRNA-mediated gene silencing"/>
    <property type="evidence" value="ECO:0007669"/>
    <property type="project" value="UniProtKB-KW"/>
</dbReference>
<evidence type="ECO:0000256" key="7">
    <source>
        <dbReference type="ARBA" id="ARBA00022741"/>
    </source>
</evidence>
<dbReference type="InterPro" id="IPR002999">
    <property type="entry name" value="Tudor"/>
</dbReference>
<keyword evidence="7" id="KW-0547">Nucleotide-binding</keyword>
<evidence type="ECO:0000256" key="8">
    <source>
        <dbReference type="ARBA" id="ARBA00022782"/>
    </source>
</evidence>
<evidence type="ECO:0000256" key="1">
    <source>
        <dbReference type="ARBA" id="ARBA00004496"/>
    </source>
</evidence>
<evidence type="ECO:0000256" key="15">
    <source>
        <dbReference type="ARBA" id="ARBA00047984"/>
    </source>
</evidence>
<comment type="subcellular location">
    <subcellularLocation>
        <location evidence="1">Cytoplasm</location>
    </subcellularLocation>
</comment>
<dbReference type="GO" id="GO:0003723">
    <property type="term" value="F:RNA binding"/>
    <property type="evidence" value="ECO:0007669"/>
    <property type="project" value="TreeGrafter"/>
</dbReference>
<proteinExistence type="inferred from homology"/>
<evidence type="ECO:0000256" key="13">
    <source>
        <dbReference type="ARBA" id="ARBA00023158"/>
    </source>
</evidence>
<dbReference type="SUPFAM" id="SSF52540">
    <property type="entry name" value="P-loop containing nucleoside triphosphate hydrolases"/>
    <property type="match status" value="1"/>
</dbReference>
<comment type="similarity">
    <text evidence="2">Belongs to the DEAD box helicase family. DEAH subfamily.</text>
</comment>
<dbReference type="InterPro" id="IPR014001">
    <property type="entry name" value="Helicase_ATP-bd"/>
</dbReference>